<dbReference type="AlphaFoldDB" id="A0A8J3AF15"/>
<comment type="caution">
    <text evidence="1">The sequence shown here is derived from an EMBL/GenBank/DDBJ whole genome shotgun (WGS) entry which is preliminary data.</text>
</comment>
<gene>
    <name evidence="1" type="ORF">GCM10007380_09270</name>
</gene>
<name>A0A8J3AF15_9BACI</name>
<evidence type="ECO:0000313" key="2">
    <source>
        <dbReference type="Proteomes" id="UP000626244"/>
    </source>
</evidence>
<accession>A0A8J3AF15</accession>
<dbReference type="EMBL" id="BMHB01000001">
    <property type="protein sequence ID" value="GGI11723.1"/>
    <property type="molecule type" value="Genomic_DNA"/>
</dbReference>
<dbReference type="Proteomes" id="UP000626244">
    <property type="component" value="Unassembled WGS sequence"/>
</dbReference>
<reference evidence="2" key="1">
    <citation type="journal article" date="2019" name="Int. J. Syst. Evol. Microbiol.">
        <title>The Global Catalogue of Microorganisms (GCM) 10K type strain sequencing project: providing services to taxonomists for standard genome sequencing and annotation.</title>
        <authorList>
            <consortium name="The Broad Institute Genomics Platform"/>
            <consortium name="The Broad Institute Genome Sequencing Center for Infectious Disease"/>
            <person name="Wu L."/>
            <person name="Ma J."/>
        </authorList>
    </citation>
    <scope>NUCLEOTIDE SEQUENCE [LARGE SCALE GENOMIC DNA]</scope>
    <source>
        <strain evidence="2">CGMCC 1.14993</strain>
    </source>
</reference>
<sequence>MLLIYMNYELVKNISDKKTTKFILRQSARTRWEEIKTFNCSKISKRIKAFRCLIVADQTLK</sequence>
<protein>
    <submittedName>
        <fullName evidence="1">Uncharacterized protein</fullName>
    </submittedName>
</protein>
<dbReference type="OrthoDB" id="9806130at2"/>
<organism evidence="1 2">
    <name type="scientific">Gottfriedia solisilvae</name>
    <dbReference type="NCBI Taxonomy" id="1516104"/>
    <lineage>
        <taxon>Bacteria</taxon>
        <taxon>Bacillati</taxon>
        <taxon>Bacillota</taxon>
        <taxon>Bacilli</taxon>
        <taxon>Bacillales</taxon>
        <taxon>Bacillaceae</taxon>
        <taxon>Gottfriedia</taxon>
    </lineage>
</organism>
<proteinExistence type="predicted"/>
<keyword evidence="2" id="KW-1185">Reference proteome</keyword>
<dbReference type="RefSeq" id="WP_087999161.1">
    <property type="nucleotide sequence ID" value="NZ_NETJ01000002.1"/>
</dbReference>
<evidence type="ECO:0000313" key="1">
    <source>
        <dbReference type="EMBL" id="GGI11723.1"/>
    </source>
</evidence>